<sequence>MFNTARLHLSECLKYLRYSGQRQHSKHNTSIDPSKTKQESLQARQQEIMARGLPKRKRIKDVKQILLVASGKGGVGKSTTAVNLATALKIVEPRKTVGLLDADVFGPSVPVMMNIHESPMVNHDSFMEPLINYGVKCMSMGFLIDEKSPVVWRGLMVMSALDKLVNHVAWGSLDYLVIDTPPGTGDTHLSLVQNLFIAGALLVTTPQKVALEVTRRGANMFKKLDVPVAGIVENMSTVTCPKCMTEVSLFGNDTVSLAKELGVDILQKIPMHESIAEGSDSGRPIVLSAPKSKQAEAYKELAEHVVIFLSKQGIKED</sequence>
<evidence type="ECO:0000256" key="11">
    <source>
        <dbReference type="ARBA" id="ARBA00024036"/>
    </source>
</evidence>
<evidence type="ECO:0000256" key="10">
    <source>
        <dbReference type="ARBA" id="ARBA00023128"/>
    </source>
</evidence>
<dbReference type="GO" id="GO:0032981">
    <property type="term" value="P:mitochondrial respiratory chain complex I assembly"/>
    <property type="evidence" value="ECO:0007669"/>
    <property type="project" value="TreeGrafter"/>
</dbReference>
<evidence type="ECO:0000256" key="7">
    <source>
        <dbReference type="ARBA" id="ARBA00022946"/>
    </source>
</evidence>
<dbReference type="InterPro" id="IPR000808">
    <property type="entry name" value="Mrp-like_CS"/>
</dbReference>
<comment type="subcellular location">
    <subcellularLocation>
        <location evidence="2">Mitochondrion</location>
    </subcellularLocation>
</comment>
<accession>A0A6P3XZ32</accession>
<dbReference type="Pfam" id="PF10609">
    <property type="entry name" value="ParA"/>
    <property type="match status" value="1"/>
</dbReference>
<evidence type="ECO:0000256" key="4">
    <source>
        <dbReference type="ARBA" id="ARBA00022723"/>
    </source>
</evidence>
<dbReference type="PROSITE" id="PS01215">
    <property type="entry name" value="MRP"/>
    <property type="match status" value="1"/>
</dbReference>
<evidence type="ECO:0000256" key="8">
    <source>
        <dbReference type="ARBA" id="ARBA00023004"/>
    </source>
</evidence>
<dbReference type="CDD" id="cd02037">
    <property type="entry name" value="Mrp_NBP35"/>
    <property type="match status" value="1"/>
</dbReference>
<proteinExistence type="inferred from homology"/>
<dbReference type="OrthoDB" id="1741334at2759"/>
<comment type="function">
    <text evidence="12">Iron-sulfur cluster transfer protein involved in the assembly of the mitochondrial membrane respiratory chain NADH dehydrogenase (Complex I). May deliver one or more Fe-S clusters to complex I subunits.</text>
</comment>
<evidence type="ECO:0000256" key="5">
    <source>
        <dbReference type="ARBA" id="ARBA00022741"/>
    </source>
</evidence>
<keyword evidence="7" id="KW-0809">Transit peptide</keyword>
<keyword evidence="6" id="KW-0067">ATP-binding</keyword>
<dbReference type="Proteomes" id="UP000515204">
    <property type="component" value="Unplaced"/>
</dbReference>
<evidence type="ECO:0000256" key="12">
    <source>
        <dbReference type="ARBA" id="ARBA00056637"/>
    </source>
</evidence>
<organism evidence="15 16">
    <name type="scientific">Dinoponera quadriceps</name>
    <name type="common">South American ant</name>
    <dbReference type="NCBI Taxonomy" id="609295"/>
    <lineage>
        <taxon>Eukaryota</taxon>
        <taxon>Metazoa</taxon>
        <taxon>Ecdysozoa</taxon>
        <taxon>Arthropoda</taxon>
        <taxon>Hexapoda</taxon>
        <taxon>Insecta</taxon>
        <taxon>Pterygota</taxon>
        <taxon>Neoptera</taxon>
        <taxon>Endopterygota</taxon>
        <taxon>Hymenoptera</taxon>
        <taxon>Apocrita</taxon>
        <taxon>Aculeata</taxon>
        <taxon>Formicoidea</taxon>
        <taxon>Formicidae</taxon>
        <taxon>Ponerinae</taxon>
        <taxon>Ponerini</taxon>
        <taxon>Dinoponera</taxon>
    </lineage>
</organism>
<name>A0A6P3XZ32_DINQU</name>
<keyword evidence="4" id="KW-0479">Metal-binding</keyword>
<dbReference type="HAMAP" id="MF_02040">
    <property type="entry name" value="Mrp_NBP35"/>
    <property type="match status" value="1"/>
</dbReference>
<dbReference type="FunFam" id="3.40.50.300:FF:000709">
    <property type="entry name" value="Iron-sulfur protein NUBPL isoform X1"/>
    <property type="match status" value="1"/>
</dbReference>
<dbReference type="PANTHER" id="PTHR42961:SF2">
    <property type="entry name" value="IRON-SULFUR PROTEIN NUBPL"/>
    <property type="match status" value="1"/>
</dbReference>
<gene>
    <name evidence="16" type="primary">LOC106748858</name>
</gene>
<protein>
    <recommendedName>
        <fullName evidence="13">Iron-sulfur cluster transfer protein NUBPL</fullName>
    </recommendedName>
    <alternativeName>
        <fullName evidence="14">Nucleotide-binding protein-like</fullName>
    </alternativeName>
</protein>
<keyword evidence="10" id="KW-0496">Mitochondrion</keyword>
<evidence type="ECO:0000256" key="2">
    <source>
        <dbReference type="ARBA" id="ARBA00004173"/>
    </source>
</evidence>
<keyword evidence="5" id="KW-0547">Nucleotide-binding</keyword>
<keyword evidence="15" id="KW-1185">Reference proteome</keyword>
<dbReference type="CTD" id="80224"/>
<dbReference type="AlphaFoldDB" id="A0A6P3XZ32"/>
<dbReference type="GeneID" id="106748858"/>
<dbReference type="PANTHER" id="PTHR42961">
    <property type="entry name" value="IRON-SULFUR PROTEIN NUBPL"/>
    <property type="match status" value="1"/>
</dbReference>
<dbReference type="SUPFAM" id="SSF52540">
    <property type="entry name" value="P-loop containing nucleoside triphosphate hydrolases"/>
    <property type="match status" value="1"/>
</dbReference>
<evidence type="ECO:0000256" key="6">
    <source>
        <dbReference type="ARBA" id="ARBA00022840"/>
    </source>
</evidence>
<reference evidence="16" key="1">
    <citation type="submission" date="2025-08" db="UniProtKB">
        <authorList>
            <consortium name="RefSeq"/>
        </authorList>
    </citation>
    <scope>IDENTIFICATION</scope>
</reference>
<dbReference type="GO" id="GO:0046872">
    <property type="term" value="F:metal ion binding"/>
    <property type="evidence" value="ECO:0007669"/>
    <property type="project" value="UniProtKB-KW"/>
</dbReference>
<dbReference type="GO" id="GO:0005524">
    <property type="term" value="F:ATP binding"/>
    <property type="evidence" value="ECO:0007669"/>
    <property type="project" value="UniProtKB-KW"/>
</dbReference>
<dbReference type="RefSeq" id="XP_014483244.1">
    <property type="nucleotide sequence ID" value="XM_014627758.1"/>
</dbReference>
<dbReference type="InterPro" id="IPR019591">
    <property type="entry name" value="Mrp/NBP35_ATP-bd"/>
</dbReference>
<evidence type="ECO:0000313" key="16">
    <source>
        <dbReference type="RefSeq" id="XP_014483244.1"/>
    </source>
</evidence>
<evidence type="ECO:0000256" key="3">
    <source>
        <dbReference type="ARBA" id="ARBA00022485"/>
    </source>
</evidence>
<evidence type="ECO:0000256" key="1">
    <source>
        <dbReference type="ARBA" id="ARBA00001966"/>
    </source>
</evidence>
<evidence type="ECO:0000256" key="13">
    <source>
        <dbReference type="ARBA" id="ARBA00069083"/>
    </source>
</evidence>
<keyword evidence="3" id="KW-0004">4Fe-4S</keyword>
<keyword evidence="8" id="KW-0408">Iron</keyword>
<dbReference type="GO" id="GO:0005759">
    <property type="term" value="C:mitochondrial matrix"/>
    <property type="evidence" value="ECO:0007669"/>
    <property type="project" value="UniProtKB-ARBA"/>
</dbReference>
<dbReference type="Gene3D" id="3.40.50.300">
    <property type="entry name" value="P-loop containing nucleotide triphosphate hydrolases"/>
    <property type="match status" value="1"/>
</dbReference>
<evidence type="ECO:0000256" key="14">
    <source>
        <dbReference type="ARBA" id="ARBA00081370"/>
    </source>
</evidence>
<dbReference type="GO" id="GO:0140663">
    <property type="term" value="F:ATP-dependent FeS chaperone activity"/>
    <property type="evidence" value="ECO:0007669"/>
    <property type="project" value="InterPro"/>
</dbReference>
<comment type="cofactor">
    <cofactor evidence="1">
        <name>[4Fe-4S] cluster</name>
        <dbReference type="ChEBI" id="CHEBI:49883"/>
    </cofactor>
</comment>
<dbReference type="InterPro" id="IPR033756">
    <property type="entry name" value="YlxH/NBP35"/>
</dbReference>
<evidence type="ECO:0000313" key="15">
    <source>
        <dbReference type="Proteomes" id="UP000515204"/>
    </source>
</evidence>
<dbReference type="InterPro" id="IPR027417">
    <property type="entry name" value="P-loop_NTPase"/>
</dbReference>
<dbReference type="KEGG" id="dqu:106748858"/>
<evidence type="ECO:0000256" key="9">
    <source>
        <dbReference type="ARBA" id="ARBA00023014"/>
    </source>
</evidence>
<dbReference type="InterPro" id="IPR044304">
    <property type="entry name" value="NUBPL-like"/>
</dbReference>
<dbReference type="GO" id="GO:0016226">
    <property type="term" value="P:iron-sulfur cluster assembly"/>
    <property type="evidence" value="ECO:0007669"/>
    <property type="project" value="InterPro"/>
</dbReference>
<keyword evidence="9" id="KW-0411">Iron-sulfur</keyword>
<comment type="similarity">
    <text evidence="11">Belongs to the Mrp/NBP35 ATP-binding proteins family.</text>
</comment>
<dbReference type="GO" id="GO:0051539">
    <property type="term" value="F:4 iron, 4 sulfur cluster binding"/>
    <property type="evidence" value="ECO:0007669"/>
    <property type="project" value="UniProtKB-KW"/>
</dbReference>